<evidence type="ECO:0000256" key="1">
    <source>
        <dbReference type="SAM" id="MobiDB-lite"/>
    </source>
</evidence>
<gene>
    <name evidence="2" type="ORF">VTL71DRAFT_13237</name>
</gene>
<name>A0ABR4CJS1_9HELO</name>
<evidence type="ECO:0000313" key="2">
    <source>
        <dbReference type="EMBL" id="KAL2070211.1"/>
    </source>
</evidence>
<proteinExistence type="predicted"/>
<organism evidence="2 3">
    <name type="scientific">Oculimacula yallundae</name>
    <dbReference type="NCBI Taxonomy" id="86028"/>
    <lineage>
        <taxon>Eukaryota</taxon>
        <taxon>Fungi</taxon>
        <taxon>Dikarya</taxon>
        <taxon>Ascomycota</taxon>
        <taxon>Pezizomycotina</taxon>
        <taxon>Leotiomycetes</taxon>
        <taxon>Helotiales</taxon>
        <taxon>Ploettnerulaceae</taxon>
        <taxon>Oculimacula</taxon>
    </lineage>
</organism>
<protein>
    <submittedName>
        <fullName evidence="2">Uncharacterized protein</fullName>
    </submittedName>
</protein>
<reference evidence="2 3" key="1">
    <citation type="journal article" date="2024" name="Commun. Biol.">
        <title>Comparative genomic analysis of thermophilic fungi reveals convergent evolutionary adaptations and gene losses.</title>
        <authorList>
            <person name="Steindorff A.S."/>
            <person name="Aguilar-Pontes M.V."/>
            <person name="Robinson A.J."/>
            <person name="Andreopoulos B."/>
            <person name="LaButti K."/>
            <person name="Kuo A."/>
            <person name="Mondo S."/>
            <person name="Riley R."/>
            <person name="Otillar R."/>
            <person name="Haridas S."/>
            <person name="Lipzen A."/>
            <person name="Grimwood J."/>
            <person name="Schmutz J."/>
            <person name="Clum A."/>
            <person name="Reid I.D."/>
            <person name="Moisan M.C."/>
            <person name="Butler G."/>
            <person name="Nguyen T.T.M."/>
            <person name="Dewar K."/>
            <person name="Conant G."/>
            <person name="Drula E."/>
            <person name="Henrissat B."/>
            <person name="Hansel C."/>
            <person name="Singer S."/>
            <person name="Hutchinson M.I."/>
            <person name="de Vries R.P."/>
            <person name="Natvig D.O."/>
            <person name="Powell A.J."/>
            <person name="Tsang A."/>
            <person name="Grigoriev I.V."/>
        </authorList>
    </citation>
    <scope>NUCLEOTIDE SEQUENCE [LARGE SCALE GENOMIC DNA]</scope>
    <source>
        <strain evidence="2 3">CBS 494.80</strain>
    </source>
</reference>
<sequence>MSTGKATYITYNAGIDAKHLHLGNLVHDFKNPSFYEPYVEKAYTDIQDSPPDWAELTQLGNYALTLGAGSEQGHEANNSSSGSQDESEGKRYRVAAAEKTTKVEIKDPEEFFEETTLSSSSAKKWLSSHLSAAETLAKDKSATKKPEIWMLTGLVLMQHATWTSLSSKDSSFVTGEKAPFDPNGVSNLRRLSISENVKPTIGFRAGDEQSKNISGAVIHETGKYPGTRIWAAQWQKVEFQTGGVEKWKEGVKTLLKLKDGVAMVRINEDIYAKNDETTKVDLDDAYWEAFIDATDD</sequence>
<keyword evidence="3" id="KW-1185">Reference proteome</keyword>
<evidence type="ECO:0000313" key="3">
    <source>
        <dbReference type="Proteomes" id="UP001595075"/>
    </source>
</evidence>
<comment type="caution">
    <text evidence="2">The sequence shown here is derived from an EMBL/GenBank/DDBJ whole genome shotgun (WGS) entry which is preliminary data.</text>
</comment>
<dbReference type="Proteomes" id="UP001595075">
    <property type="component" value="Unassembled WGS sequence"/>
</dbReference>
<feature type="region of interest" description="Disordered" evidence="1">
    <location>
        <begin position="70"/>
        <end position="91"/>
    </location>
</feature>
<dbReference type="EMBL" id="JAZHXI010000006">
    <property type="protein sequence ID" value="KAL2070211.1"/>
    <property type="molecule type" value="Genomic_DNA"/>
</dbReference>
<feature type="compositionally biased region" description="Polar residues" evidence="1">
    <location>
        <begin position="75"/>
        <end position="84"/>
    </location>
</feature>
<accession>A0ABR4CJS1</accession>